<organism evidence="3 4">
    <name type="scientific">Didymodactylos carnosus</name>
    <dbReference type="NCBI Taxonomy" id="1234261"/>
    <lineage>
        <taxon>Eukaryota</taxon>
        <taxon>Metazoa</taxon>
        <taxon>Spiralia</taxon>
        <taxon>Gnathifera</taxon>
        <taxon>Rotifera</taxon>
        <taxon>Eurotatoria</taxon>
        <taxon>Bdelloidea</taxon>
        <taxon>Philodinida</taxon>
        <taxon>Philodinidae</taxon>
        <taxon>Didymodactylos</taxon>
    </lineage>
</organism>
<evidence type="ECO:0000313" key="3">
    <source>
        <dbReference type="EMBL" id="CAF3697140.1"/>
    </source>
</evidence>
<dbReference type="Proteomes" id="UP000682733">
    <property type="component" value="Unassembled WGS sequence"/>
</dbReference>
<name>A0A8S2HYF9_9BILA</name>
<protein>
    <recommendedName>
        <fullName evidence="1">Mon2/Sec7/BIG1-like dimerisation and cyclophilin-binding domain-containing protein</fullName>
    </recommendedName>
</protein>
<reference evidence="3" key="1">
    <citation type="submission" date="2021-02" db="EMBL/GenBank/DDBJ databases">
        <authorList>
            <person name="Nowell W R."/>
        </authorList>
    </citation>
    <scope>NUCLEOTIDE SEQUENCE</scope>
</reference>
<comment type="caution">
    <text evidence="3">The sequence shown here is derived from an EMBL/GenBank/DDBJ whole genome shotgun (WGS) entry which is preliminary data.</text>
</comment>
<accession>A0A8S2HYF9</accession>
<dbReference type="AlphaFoldDB" id="A0A8S2HYF9"/>
<evidence type="ECO:0000313" key="2">
    <source>
        <dbReference type="EMBL" id="CAF0919363.1"/>
    </source>
</evidence>
<gene>
    <name evidence="2" type="ORF">OVA965_LOCUS10538</name>
    <name evidence="3" type="ORF">TMI583_LOCUS10538</name>
</gene>
<evidence type="ECO:0000259" key="1">
    <source>
        <dbReference type="Pfam" id="PF16213"/>
    </source>
</evidence>
<dbReference type="EMBL" id="CAJNOK010003912">
    <property type="protein sequence ID" value="CAF0919363.1"/>
    <property type="molecule type" value="Genomic_DNA"/>
</dbReference>
<dbReference type="InterPro" id="IPR032629">
    <property type="entry name" value="DCB_dom"/>
</dbReference>
<sequence>MSMDNHTILQKIINNLSSDLRQLSNETKKNSPIKEAAEACNMKLREYSMIKENLSTVMRDASVELLQPFALGCDTKQIKIV</sequence>
<dbReference type="EMBL" id="CAJOBA010003915">
    <property type="protein sequence ID" value="CAF3697140.1"/>
    <property type="molecule type" value="Genomic_DNA"/>
</dbReference>
<dbReference type="Pfam" id="PF16213">
    <property type="entry name" value="DCB"/>
    <property type="match status" value="1"/>
</dbReference>
<dbReference type="Proteomes" id="UP000677228">
    <property type="component" value="Unassembled WGS sequence"/>
</dbReference>
<evidence type="ECO:0000313" key="4">
    <source>
        <dbReference type="Proteomes" id="UP000682733"/>
    </source>
</evidence>
<feature type="non-terminal residue" evidence="3">
    <location>
        <position position="1"/>
    </location>
</feature>
<feature type="domain" description="Mon2/Sec7/BIG1-like dimerisation and cyclophilin-binding" evidence="1">
    <location>
        <begin position="10"/>
        <end position="81"/>
    </location>
</feature>
<proteinExistence type="predicted"/>